<sequence length="46" mass="5387">MGKRKKDILVFNGKPAGKDRTIFNGQLLDQRREDIYIVMHQMGVIR</sequence>
<evidence type="ECO:0000313" key="2">
    <source>
        <dbReference type="Proteomes" id="UP000664164"/>
    </source>
</evidence>
<gene>
    <name evidence="1" type="ORF">J1902_09775</name>
</gene>
<dbReference type="AlphaFoldDB" id="A0A939KP43"/>
<organism evidence="1 2">
    <name type="scientific">Arthrobacter cavernae</name>
    <dbReference type="NCBI Taxonomy" id="2817681"/>
    <lineage>
        <taxon>Bacteria</taxon>
        <taxon>Bacillati</taxon>
        <taxon>Actinomycetota</taxon>
        <taxon>Actinomycetes</taxon>
        <taxon>Micrococcales</taxon>
        <taxon>Micrococcaceae</taxon>
        <taxon>Arthrobacter</taxon>
    </lineage>
</organism>
<dbReference type="EMBL" id="JAFNLL010000019">
    <property type="protein sequence ID" value="MBO1268260.1"/>
    <property type="molecule type" value="Genomic_DNA"/>
</dbReference>
<comment type="caution">
    <text evidence="1">The sequence shown here is derived from an EMBL/GenBank/DDBJ whole genome shotgun (WGS) entry which is preliminary data.</text>
</comment>
<reference evidence="1" key="1">
    <citation type="submission" date="2021-03" db="EMBL/GenBank/DDBJ databases">
        <title>A new species, PO-11, isolated from a karst cave deposit.</title>
        <authorList>
            <person name="Zhaoxiaoyong W."/>
        </authorList>
    </citation>
    <scope>NUCLEOTIDE SEQUENCE</scope>
    <source>
        <strain evidence="1">PO-11</strain>
    </source>
</reference>
<name>A0A939KP43_9MICC</name>
<dbReference type="Proteomes" id="UP000664164">
    <property type="component" value="Unassembled WGS sequence"/>
</dbReference>
<accession>A0A939KP43</accession>
<protein>
    <submittedName>
        <fullName evidence="1">Uncharacterized protein</fullName>
    </submittedName>
</protein>
<proteinExistence type="predicted"/>
<evidence type="ECO:0000313" key="1">
    <source>
        <dbReference type="EMBL" id="MBO1268260.1"/>
    </source>
</evidence>
<dbReference type="RefSeq" id="WP_207616066.1">
    <property type="nucleotide sequence ID" value="NZ_JAFNLL010000019.1"/>
</dbReference>
<keyword evidence="2" id="KW-1185">Reference proteome</keyword>